<evidence type="ECO:0000313" key="2">
    <source>
        <dbReference type="Proteomes" id="UP000789833"/>
    </source>
</evidence>
<name>A0ABM8YQX9_9BACI</name>
<dbReference type="RefSeq" id="WP_230502877.1">
    <property type="nucleotide sequence ID" value="NZ_CAKJTJ010000021.1"/>
</dbReference>
<dbReference type="Proteomes" id="UP000789833">
    <property type="component" value="Unassembled WGS sequence"/>
</dbReference>
<accession>A0ABM8YQX9</accession>
<organism evidence="1 2">
    <name type="scientific">Sutcliffiella rhizosphaerae</name>
    <dbReference type="NCBI Taxonomy" id="2880967"/>
    <lineage>
        <taxon>Bacteria</taxon>
        <taxon>Bacillati</taxon>
        <taxon>Bacillota</taxon>
        <taxon>Bacilli</taxon>
        <taxon>Bacillales</taxon>
        <taxon>Bacillaceae</taxon>
        <taxon>Sutcliffiella</taxon>
    </lineage>
</organism>
<keyword evidence="2" id="KW-1185">Reference proteome</keyword>
<evidence type="ECO:0000313" key="1">
    <source>
        <dbReference type="EMBL" id="CAG9622424.1"/>
    </source>
</evidence>
<gene>
    <name evidence="1" type="ORF">BACCIP111883_03215</name>
</gene>
<protein>
    <submittedName>
        <fullName evidence="1">Uncharacterized protein</fullName>
    </submittedName>
</protein>
<comment type="caution">
    <text evidence="1">The sequence shown here is derived from an EMBL/GenBank/DDBJ whole genome shotgun (WGS) entry which is preliminary data.</text>
</comment>
<sequence length="77" mass="8893">MNSIEGFVKQYYKRFIREDEDIDAVAFSIVNDFTREQCLELLQELSNEELRGLVAVLVMEQVKDLLTNGDDSGKLLH</sequence>
<dbReference type="EMBL" id="CAKJTJ010000021">
    <property type="protein sequence ID" value="CAG9622424.1"/>
    <property type="molecule type" value="Genomic_DNA"/>
</dbReference>
<proteinExistence type="predicted"/>
<reference evidence="1 2" key="1">
    <citation type="submission" date="2021-10" db="EMBL/GenBank/DDBJ databases">
        <authorList>
            <person name="Criscuolo A."/>
        </authorList>
    </citation>
    <scope>NUCLEOTIDE SEQUENCE [LARGE SCALE GENOMIC DNA]</scope>
    <source>
        <strain evidence="2">CIP 111883</strain>
    </source>
</reference>